<protein>
    <submittedName>
        <fullName evidence="1">Homeobox protein knotted-1</fullName>
    </submittedName>
</protein>
<evidence type="ECO:0000313" key="1">
    <source>
        <dbReference type="EMBL" id="KAJ4703982.1"/>
    </source>
</evidence>
<organism evidence="1 2">
    <name type="scientific">Melia azedarach</name>
    <name type="common">Chinaberry tree</name>
    <dbReference type="NCBI Taxonomy" id="155640"/>
    <lineage>
        <taxon>Eukaryota</taxon>
        <taxon>Viridiplantae</taxon>
        <taxon>Streptophyta</taxon>
        <taxon>Embryophyta</taxon>
        <taxon>Tracheophyta</taxon>
        <taxon>Spermatophyta</taxon>
        <taxon>Magnoliopsida</taxon>
        <taxon>eudicotyledons</taxon>
        <taxon>Gunneridae</taxon>
        <taxon>Pentapetalae</taxon>
        <taxon>rosids</taxon>
        <taxon>malvids</taxon>
        <taxon>Sapindales</taxon>
        <taxon>Meliaceae</taxon>
        <taxon>Melia</taxon>
    </lineage>
</organism>
<comment type="caution">
    <text evidence="1">The sequence shown here is derived from an EMBL/GenBank/DDBJ whole genome shotgun (WGS) entry which is preliminary data.</text>
</comment>
<keyword evidence="1" id="KW-0238">DNA-binding</keyword>
<evidence type="ECO:0000313" key="2">
    <source>
        <dbReference type="Proteomes" id="UP001164539"/>
    </source>
</evidence>
<keyword evidence="1" id="KW-0371">Homeobox</keyword>
<proteinExistence type="predicted"/>
<reference evidence="1 2" key="1">
    <citation type="journal article" date="2023" name="Science">
        <title>Complex scaffold remodeling in plant triterpene biosynthesis.</title>
        <authorList>
            <person name="De La Pena R."/>
            <person name="Hodgson H."/>
            <person name="Liu J.C."/>
            <person name="Stephenson M.J."/>
            <person name="Martin A.C."/>
            <person name="Owen C."/>
            <person name="Harkess A."/>
            <person name="Leebens-Mack J."/>
            <person name="Jimenez L.E."/>
            <person name="Osbourn A."/>
            <person name="Sattely E.S."/>
        </authorList>
    </citation>
    <scope>NUCLEOTIDE SEQUENCE [LARGE SCALE GENOMIC DNA]</scope>
    <source>
        <strain evidence="2">cv. JPN11</strain>
        <tissue evidence="1">Leaf</tissue>
    </source>
</reference>
<keyword evidence="2" id="KW-1185">Reference proteome</keyword>
<dbReference type="EMBL" id="CM051406">
    <property type="protein sequence ID" value="KAJ4703982.1"/>
    <property type="molecule type" value="Genomic_DNA"/>
</dbReference>
<accession>A0ACC1WY97</accession>
<name>A0ACC1WY97_MELAZ</name>
<gene>
    <name evidence="1" type="ORF">OWV82_023809</name>
</gene>
<dbReference type="Proteomes" id="UP001164539">
    <property type="component" value="Chromosome 13"/>
</dbReference>
<sequence length="366" mass="41001">MEGGSNSTTSCLMSFGDNSNGLCSMMMMMPLMSSHHEHHDHDHQHHEQPHHLDADSNTLFLPLAAITHLNQNRKSFGGNSSLILDDTRNNNNNSGCYVMEGNDGSTSSTVKAKIMSHPHYHRLLAAYVNCQKVGAPPEVVARLEEVCASAVTMAAAGSSCIGEDPALDQFMEAYCEMLTKYEQELSKPFKEAVGFLQKIESQFKSLAVSSPNSAPGEAFDRNGSSEEDFDVNIDFIDPQAEDQELKGQLLRRYSGCIGSLKQEFMKKRKKGKLPKEARQQLLDWWNKHYKWPYPSESQKQALSASTGLDSKQINNWFINQRKRHWKPSEDMQFMAMDAAAANQPHYYMDNVLGNSFPVDLSSTPLL</sequence>